<dbReference type="PANTHER" id="PTHR30441">
    <property type="entry name" value="DUF748 DOMAIN-CONTAINING PROTEIN"/>
    <property type="match status" value="1"/>
</dbReference>
<reference evidence="4" key="1">
    <citation type="journal article" date="2019" name="Int. J. Syst. Evol. Microbiol.">
        <title>The Global Catalogue of Microorganisms (GCM) 10K type strain sequencing project: providing services to taxonomists for standard genome sequencing and annotation.</title>
        <authorList>
            <consortium name="The Broad Institute Genomics Platform"/>
            <consortium name="The Broad Institute Genome Sequencing Center for Infectious Disease"/>
            <person name="Wu L."/>
            <person name="Ma J."/>
        </authorList>
    </citation>
    <scope>NUCLEOTIDE SEQUENCE [LARGE SCALE GENOMIC DNA]</scope>
    <source>
        <strain evidence="4">CGMCC 1.8859</strain>
    </source>
</reference>
<dbReference type="InterPro" id="IPR052894">
    <property type="entry name" value="AsmA-related"/>
</dbReference>
<comment type="caution">
    <text evidence="3">The sequence shown here is derived from an EMBL/GenBank/DDBJ whole genome shotgun (WGS) entry which is preliminary data.</text>
</comment>
<evidence type="ECO:0000256" key="1">
    <source>
        <dbReference type="SAM" id="MobiDB-lite"/>
    </source>
</evidence>
<name>A0ABQ2PFN4_9NEIS</name>
<protein>
    <recommendedName>
        <fullName evidence="2">AsmA domain-containing protein</fullName>
    </recommendedName>
</protein>
<feature type="region of interest" description="Disordered" evidence="1">
    <location>
        <begin position="727"/>
        <end position="755"/>
    </location>
</feature>
<organism evidence="3 4">
    <name type="scientific">Silvimonas iriomotensis</name>
    <dbReference type="NCBI Taxonomy" id="449662"/>
    <lineage>
        <taxon>Bacteria</taxon>
        <taxon>Pseudomonadati</taxon>
        <taxon>Pseudomonadota</taxon>
        <taxon>Betaproteobacteria</taxon>
        <taxon>Neisseriales</taxon>
        <taxon>Chitinibacteraceae</taxon>
        <taxon>Silvimonas</taxon>
    </lineage>
</organism>
<sequence length="755" mass="82874">MDLRHSRPFRLVLLLIAALIAVIGIVPWFVQADFAQAALAAQMSHDTQRALSVQGRTRLVILPRPALLLDKVTLSEPRHPDQIFAQADHVRVELSMWPLLRSRAVVVHRLDLDHPQVHIERQPDGTYNFDDLLQKRDSGTGINFDIDRVAFNDGDLVYRDNGLNEYFRLARLQWHMDKLGDPKNGELSLEGDLQIGPTHAVQWRGRIKGAAAMRYHAQERRLLVADLKLNLMQQGDSAPALRISDAEVSVAGNLVYGWQPLRLNGGDLHVSASGKRADQHWTGELDLPDIRVARNVLSLDKLKLQVDMKSPGNHLTANMKVPRLAGAQGGLLRADNASIDVVLDSPGQKLTAQFVSPLEMQGGARFSLPAYKLTGSYSNTALPRGEIGLQLTGTSTLDLRSEFLHLASNGQLDHEPVSMSLGVNDFVQPEYQFDFNISRLDLTPYLPVVSEGARQVDQSKDIDFTWLQHARAQGQVRIGELVVKNLHVDDIAMNFSARDRKLTMDPLQATLYEGRLSGNMQIDTTGDMPVFRARQRLTDTNINTLLVDVLDTSRFEGRGQVDLDISARGTSLEDLRRTTNGNAHLQLKEGAIRGIDVEALLRNTSKQLALLGSEVTQPSDNDARTRFTQLQASLQIKDGVARNNDLAVGTGVVKLTGSGAINLGQGYIDYQMQASTSSRLPELASLAGLTLPITLSGPLASPDYHVDYASVKEQFIARQKAAAEKAAASRAAAAKAAQKQKGKPAPAAPTPPKKK</sequence>
<evidence type="ECO:0000313" key="3">
    <source>
        <dbReference type="EMBL" id="GGP24067.1"/>
    </source>
</evidence>
<accession>A0ABQ2PFN4</accession>
<dbReference type="InterPro" id="IPR007844">
    <property type="entry name" value="AsmA"/>
</dbReference>
<gene>
    <name evidence="3" type="ORF">GCM10010970_40670</name>
</gene>
<dbReference type="Pfam" id="PF05359">
    <property type="entry name" value="DUF748"/>
    <property type="match status" value="1"/>
</dbReference>
<dbReference type="Pfam" id="PF05170">
    <property type="entry name" value="AsmA"/>
    <property type="match status" value="1"/>
</dbReference>
<dbReference type="RefSeq" id="WP_188707044.1">
    <property type="nucleotide sequence ID" value="NZ_BMLX01000009.1"/>
</dbReference>
<feature type="compositionally biased region" description="Low complexity" evidence="1">
    <location>
        <begin position="727"/>
        <end position="745"/>
    </location>
</feature>
<dbReference type="PANTHER" id="PTHR30441:SF4">
    <property type="entry name" value="PROTEIN ASMA"/>
    <property type="match status" value="1"/>
</dbReference>
<feature type="domain" description="AsmA" evidence="2">
    <location>
        <begin position="468"/>
        <end position="646"/>
    </location>
</feature>
<dbReference type="Proteomes" id="UP000637267">
    <property type="component" value="Unassembled WGS sequence"/>
</dbReference>
<keyword evidence="4" id="KW-1185">Reference proteome</keyword>
<evidence type="ECO:0000259" key="2">
    <source>
        <dbReference type="Pfam" id="PF05170"/>
    </source>
</evidence>
<evidence type="ECO:0000313" key="4">
    <source>
        <dbReference type="Proteomes" id="UP000637267"/>
    </source>
</evidence>
<proteinExistence type="predicted"/>
<dbReference type="InterPro" id="IPR008023">
    <property type="entry name" value="DUF748"/>
</dbReference>
<feature type="compositionally biased region" description="Pro residues" evidence="1">
    <location>
        <begin position="746"/>
        <end position="755"/>
    </location>
</feature>
<dbReference type="EMBL" id="BMLX01000009">
    <property type="protein sequence ID" value="GGP24067.1"/>
    <property type="molecule type" value="Genomic_DNA"/>
</dbReference>